<dbReference type="PANTHER" id="PTHR13275">
    <property type="entry name" value="YL-1 PROTEIN TRANSCRIPTION FACTOR-LIKE 1"/>
    <property type="match status" value="1"/>
</dbReference>
<evidence type="ECO:0000313" key="3">
    <source>
        <dbReference type="EMBL" id="KTB28671.1"/>
    </source>
</evidence>
<dbReference type="Proteomes" id="UP000054988">
    <property type="component" value="Unassembled WGS sequence"/>
</dbReference>
<organism evidence="3 4">
    <name type="scientific">Moniliophthora roreri</name>
    <name type="common">Frosty pod rot fungus</name>
    <name type="synonym">Monilia roreri</name>
    <dbReference type="NCBI Taxonomy" id="221103"/>
    <lineage>
        <taxon>Eukaryota</taxon>
        <taxon>Fungi</taxon>
        <taxon>Dikarya</taxon>
        <taxon>Basidiomycota</taxon>
        <taxon>Agaricomycotina</taxon>
        <taxon>Agaricomycetes</taxon>
        <taxon>Agaricomycetidae</taxon>
        <taxon>Agaricales</taxon>
        <taxon>Marasmiineae</taxon>
        <taxon>Marasmiaceae</taxon>
        <taxon>Moniliophthora</taxon>
    </lineage>
</organism>
<feature type="domain" description="Vps72/YL1 N-terminal" evidence="2">
    <location>
        <begin position="14"/>
        <end position="240"/>
    </location>
</feature>
<accession>A0A0W0EXA1</accession>
<dbReference type="PANTHER" id="PTHR13275:SF4">
    <property type="entry name" value="VACUOLAR PROTEIN SORTING-ASSOCIATED PROTEIN 72 HOMOLOG"/>
    <property type="match status" value="1"/>
</dbReference>
<dbReference type="AlphaFoldDB" id="A0A0W0EXA1"/>
<dbReference type="GO" id="GO:0005634">
    <property type="term" value="C:nucleus"/>
    <property type="evidence" value="ECO:0007669"/>
    <property type="project" value="TreeGrafter"/>
</dbReference>
<dbReference type="Pfam" id="PF05764">
    <property type="entry name" value="YL1"/>
    <property type="match status" value="1"/>
</dbReference>
<feature type="compositionally biased region" description="Polar residues" evidence="1">
    <location>
        <begin position="314"/>
        <end position="330"/>
    </location>
</feature>
<feature type="region of interest" description="Disordered" evidence="1">
    <location>
        <begin position="1"/>
        <end position="188"/>
    </location>
</feature>
<sequence>MAENSGEETLVSRRSKRSTAGNRMQEAMAEMTIEEPEADDDQDFSVEIYEEDVFESDFESTDEEEAQREEAEAGEKEAQAEEKQARKIARSRLERATAAAHARQKTTFNPTASSSQIKPQLKPKRQVTLTDASTGGISTRRGKTASSGKRQSKRTHTVMNTSATFERMKKSEQQKALQAPKKSKGEARAFTQGELIARALDNEEGNLVEHRDYLEHEEEKRKRARISRETIKGPLVRWISKSEAVKVSVESETRYQYGYSYATTSSTPGAVSYGQYTFSATPAYYRTGTSQDDSVLSLCPSGVAAAPPNDDRQSTGNTSNTQLQPQTTVEQCPPSIKQLPASETTSTAPTQSAQTPVFNTFTASFQTRVPDQPVITQTKVIERTETINKNYLIHELGQQKDTSKPQWSDTMAALFGDQVKWEDVKVYTGKSRPFCMSNSHLDSFNMLIFASKHDFDKRALSQVCRRNIWIQDQACHLRMWKLIGHSQVS</sequence>
<feature type="region of interest" description="Disordered" evidence="1">
    <location>
        <begin position="300"/>
        <end position="353"/>
    </location>
</feature>
<name>A0A0W0EXA1_MONRR</name>
<proteinExistence type="predicted"/>
<comment type="caution">
    <text evidence="3">The sequence shown here is derived from an EMBL/GenBank/DDBJ whole genome shotgun (WGS) entry which is preliminary data.</text>
</comment>
<reference evidence="3 4" key="1">
    <citation type="submission" date="2015-12" db="EMBL/GenBank/DDBJ databases">
        <title>Draft genome sequence of Moniliophthora roreri, the causal agent of frosty pod rot of cacao.</title>
        <authorList>
            <person name="Aime M.C."/>
            <person name="Diaz-Valderrama J.R."/>
            <person name="Kijpornyongpan T."/>
            <person name="Phillips-Mora W."/>
        </authorList>
    </citation>
    <scope>NUCLEOTIDE SEQUENCE [LARGE SCALE GENOMIC DNA]</scope>
    <source>
        <strain evidence="3 4">MCA 2952</strain>
    </source>
</reference>
<feature type="compositionally biased region" description="Acidic residues" evidence="1">
    <location>
        <begin position="32"/>
        <end position="67"/>
    </location>
</feature>
<feature type="compositionally biased region" description="Polar residues" evidence="1">
    <location>
        <begin position="105"/>
        <end position="118"/>
    </location>
</feature>
<feature type="compositionally biased region" description="Polar residues" evidence="1">
    <location>
        <begin position="127"/>
        <end position="137"/>
    </location>
</feature>
<gene>
    <name evidence="3" type="ORF">WG66_18874</name>
</gene>
<dbReference type="EMBL" id="LATX01002469">
    <property type="protein sequence ID" value="KTB28671.1"/>
    <property type="molecule type" value="Genomic_DNA"/>
</dbReference>
<feature type="compositionally biased region" description="Low complexity" evidence="1">
    <location>
        <begin position="340"/>
        <end position="353"/>
    </location>
</feature>
<evidence type="ECO:0000313" key="4">
    <source>
        <dbReference type="Proteomes" id="UP000054988"/>
    </source>
</evidence>
<protein>
    <recommendedName>
        <fullName evidence="2">Vps72/YL1 N-terminal domain-containing protein</fullName>
    </recommendedName>
</protein>
<feature type="compositionally biased region" description="Basic and acidic residues" evidence="1">
    <location>
        <begin position="68"/>
        <end position="95"/>
    </location>
</feature>
<evidence type="ECO:0000259" key="2">
    <source>
        <dbReference type="Pfam" id="PF05764"/>
    </source>
</evidence>
<evidence type="ECO:0000256" key="1">
    <source>
        <dbReference type="SAM" id="MobiDB-lite"/>
    </source>
</evidence>
<dbReference type="eggNOG" id="ENOG502S4HA">
    <property type="taxonomic scope" value="Eukaryota"/>
</dbReference>
<dbReference type="InterPro" id="IPR046757">
    <property type="entry name" value="YL1_N"/>
</dbReference>